<gene>
    <name evidence="1" type="ORF">RGQ30_04070</name>
</gene>
<protein>
    <submittedName>
        <fullName evidence="1">Uncharacterized protein</fullName>
    </submittedName>
</protein>
<organism evidence="1 2">
    <name type="scientific">Limnobacter thiooxidans</name>
    <dbReference type="NCBI Taxonomy" id="131080"/>
    <lineage>
        <taxon>Bacteria</taxon>
        <taxon>Pseudomonadati</taxon>
        <taxon>Pseudomonadota</taxon>
        <taxon>Betaproteobacteria</taxon>
        <taxon>Burkholderiales</taxon>
        <taxon>Burkholderiaceae</taxon>
        <taxon>Limnobacter</taxon>
    </lineage>
</organism>
<accession>A0AA86JDL8</accession>
<proteinExistence type="predicted"/>
<sequence length="717" mass="80801">MPSRSNLSFAAPAYNPDPNFSTAIELASAPGLSLKQRFQHLMESVDIPNLVVNPPGRAPNQGGAYQKMLALQTFKSTPQYQLFKTRVTHTLTELDRIANSAGTVNQRNTNFQALGGGLWQPVSENESSRFGTFQADLYLQACPDASRLFRIHTFAQQRPELVARDGEENARATIRELSQRLDVCAPGIIQHFDEAVNTVRQATFTPSLPERFEAMRIQIVRNAIAEFIHQNPDAAGNRIGNEVHRVAAWQNHFSRAMHLPFIDDVFASRAYVENMNQRNRLSRTLTDLQTPSVIANVLATQILEEAHDLWSQAQATGTTDFPEHCMTIIEVISNKHGPVEPHTLIELDDDEMPCSLHDNPTLLALSIVKQTEYSPNVHVQHETVRRWIARSQNENGRISILSRGQLRWLETSPPPGMMGENEQQLLSSKHLSPAQTREFFDAVCTQQTSSLLLKAALHEMLRNDWGQSLPNCKSQDFDPYVPNDVFVNMAMGFAHDLKFGQMEINLNYMNVLLKALDNFQHSKVLKNYSPEQICKLLRYAVHFNSSSYGVQIPLDIWRRIDLIASLHPPTVDISLYKGALQFHWTSQPAKAARLANDNPAFASTNRAHGLAYIDVMATHAPHLLTQTLCSNIKLIRCPEVVVRFYEAGARFDTTNYGQYSALQLLMQRTDDAFLAITLDSLSQHGLSLQELANPRVIQYLRERNFVHSVNVLISRLA</sequence>
<dbReference type="RefSeq" id="WP_130558567.1">
    <property type="nucleotide sequence ID" value="NZ_AP028947.1"/>
</dbReference>
<reference evidence="1 2" key="1">
    <citation type="submission" date="2023-10" db="EMBL/GenBank/DDBJ databases">
        <title>Complete Genome Sequence of Limnobacter thiooxidans CS-K2T, Isolated from freshwater lake sediments in Bavaria, Germany.</title>
        <authorList>
            <person name="Naruki M."/>
            <person name="Watanabe A."/>
            <person name="Warashina T."/>
            <person name="Morita T."/>
            <person name="Arakawa K."/>
        </authorList>
    </citation>
    <scope>NUCLEOTIDE SEQUENCE [LARGE SCALE GENOMIC DNA]</scope>
    <source>
        <strain evidence="1 2">CS-K2</strain>
    </source>
</reference>
<dbReference type="EMBL" id="AP028947">
    <property type="protein sequence ID" value="BET24906.1"/>
    <property type="molecule type" value="Genomic_DNA"/>
</dbReference>
<evidence type="ECO:0000313" key="2">
    <source>
        <dbReference type="Proteomes" id="UP001329151"/>
    </source>
</evidence>
<evidence type="ECO:0000313" key="1">
    <source>
        <dbReference type="EMBL" id="BET24906.1"/>
    </source>
</evidence>
<dbReference type="Proteomes" id="UP001329151">
    <property type="component" value="Chromosome"/>
</dbReference>
<keyword evidence="2" id="KW-1185">Reference proteome</keyword>
<name>A0AA86JDL8_9BURK</name>
<dbReference type="KEGG" id="lto:RGQ30_04070"/>
<dbReference type="AlphaFoldDB" id="A0AA86JDL8"/>